<protein>
    <submittedName>
        <fullName evidence="1">Uncharacterized protein</fullName>
    </submittedName>
</protein>
<evidence type="ECO:0000313" key="2">
    <source>
        <dbReference type="Proteomes" id="UP001631969"/>
    </source>
</evidence>
<keyword evidence="2" id="KW-1185">Reference proteome</keyword>
<sequence>MLTVQSLDKAMRQMAGASANRRFYNRLRYDMAEEFMDACAEGSVRVSPRLAASFRRTAYQGKREWVLEEKGPYAIAAGTAMPNASRLGAPRIMGRALQQTAGKLPALADRFYHSAGKAAGFHVSKQS</sequence>
<comment type="caution">
    <text evidence="1">The sequence shown here is derived from an EMBL/GenBank/DDBJ whole genome shotgun (WGS) entry which is preliminary data.</text>
</comment>
<dbReference type="Proteomes" id="UP001631969">
    <property type="component" value="Unassembled WGS sequence"/>
</dbReference>
<reference evidence="1" key="1">
    <citation type="submission" date="2024-12" db="EMBL/GenBank/DDBJ databases">
        <authorList>
            <person name="Wu N."/>
        </authorList>
    </citation>
    <scope>NUCLEOTIDE SEQUENCE</scope>
    <source>
        <strain evidence="1">P15</strain>
    </source>
</reference>
<name>A0ACC7NVJ1_9BACL</name>
<dbReference type="EMBL" id="JBJURJ010000006">
    <property type="protein sequence ID" value="MFM9328738.1"/>
    <property type="molecule type" value="Genomic_DNA"/>
</dbReference>
<gene>
    <name evidence="1" type="ORF">ACI1P1_10600</name>
</gene>
<evidence type="ECO:0000313" key="1">
    <source>
        <dbReference type="EMBL" id="MFM9328738.1"/>
    </source>
</evidence>
<proteinExistence type="predicted"/>
<accession>A0ACC7NVJ1</accession>
<organism evidence="1 2">
    <name type="scientific">Paenibacillus mesotrionivorans</name>
    <dbReference type="NCBI Taxonomy" id="3160968"/>
    <lineage>
        <taxon>Bacteria</taxon>
        <taxon>Bacillati</taxon>
        <taxon>Bacillota</taxon>
        <taxon>Bacilli</taxon>
        <taxon>Bacillales</taxon>
        <taxon>Paenibacillaceae</taxon>
        <taxon>Paenibacillus</taxon>
    </lineage>
</organism>